<sequence>MAPGRFGRRFNFAASLCPRMTEPDTLTEHIRIKVGEHVRRGDYSEVAGYTQYEEYNEHDGYTPGEENTQYEQHTHDEEYTQDGVNTRHEEYTRDEEQNENNIRVPTDGPDDGEGGGRGRGREQEAVFKGAYGWYTIGNEDEKDVERGLLTPQAVPMVEKRKVLTCTRAEALEMYQPIEEKFKASYGTADVRMEVRHNFTEQLVRVLPPFEKKMVKMNAEFHGAKDVIRWFRNVDIDDDLKEYSWETTYRVPRLTPKQIDDTWEDLHHLAYHSSVYLMSRMELRTSVLKMLFDEQTKRIQELEEELEWKNSVEFGVVELREDLETLSEKSAKRGKRSLVKDFVKKVFCHRG</sequence>
<protein>
    <submittedName>
        <fullName evidence="2">Uncharacterized protein</fullName>
    </submittedName>
</protein>
<dbReference type="GeneID" id="87924177"/>
<keyword evidence="3" id="KW-1185">Reference proteome</keyword>
<gene>
    <name evidence="2" type="ORF">Triagg1_9327</name>
</gene>
<feature type="compositionally biased region" description="Basic and acidic residues" evidence="1">
    <location>
        <begin position="85"/>
        <end position="95"/>
    </location>
</feature>
<organism evidence="2 3">
    <name type="scientific">Trichoderma aggressivum f. europaeum</name>
    <dbReference type="NCBI Taxonomy" id="173218"/>
    <lineage>
        <taxon>Eukaryota</taxon>
        <taxon>Fungi</taxon>
        <taxon>Dikarya</taxon>
        <taxon>Ascomycota</taxon>
        <taxon>Pezizomycotina</taxon>
        <taxon>Sordariomycetes</taxon>
        <taxon>Hypocreomycetidae</taxon>
        <taxon>Hypocreales</taxon>
        <taxon>Hypocreaceae</taxon>
        <taxon>Trichoderma</taxon>
    </lineage>
</organism>
<proteinExistence type="predicted"/>
<evidence type="ECO:0000313" key="2">
    <source>
        <dbReference type="EMBL" id="KAK4063999.1"/>
    </source>
</evidence>
<dbReference type="RefSeq" id="XP_062751772.1">
    <property type="nucleotide sequence ID" value="XM_062904273.1"/>
</dbReference>
<accession>A0AAE1I6S4</accession>
<name>A0AAE1I6S4_9HYPO</name>
<dbReference type="Proteomes" id="UP001273209">
    <property type="component" value="Unassembled WGS sequence"/>
</dbReference>
<evidence type="ECO:0000313" key="3">
    <source>
        <dbReference type="Proteomes" id="UP001273209"/>
    </source>
</evidence>
<comment type="caution">
    <text evidence="2">The sequence shown here is derived from an EMBL/GenBank/DDBJ whole genome shotgun (WGS) entry which is preliminary data.</text>
</comment>
<evidence type="ECO:0000256" key="1">
    <source>
        <dbReference type="SAM" id="MobiDB-lite"/>
    </source>
</evidence>
<dbReference type="AlphaFoldDB" id="A0AAE1I6S4"/>
<reference evidence="2" key="1">
    <citation type="submission" date="2023-11" db="EMBL/GenBank/DDBJ databases">
        <title>The genome sequences of three competitors of mushroom-forming fungi.</title>
        <authorList>
            <person name="Beijen E."/>
            <person name="Ohm R.A."/>
        </authorList>
    </citation>
    <scope>NUCLEOTIDE SEQUENCE</scope>
    <source>
        <strain evidence="2">CBS 100526</strain>
    </source>
</reference>
<dbReference type="EMBL" id="JAWRVG010000051">
    <property type="protein sequence ID" value="KAK4063999.1"/>
    <property type="molecule type" value="Genomic_DNA"/>
</dbReference>
<feature type="region of interest" description="Disordered" evidence="1">
    <location>
        <begin position="56"/>
        <end position="122"/>
    </location>
</feature>